<evidence type="ECO:0000256" key="2">
    <source>
        <dbReference type="ARBA" id="ARBA00022670"/>
    </source>
</evidence>
<evidence type="ECO:0000313" key="8">
    <source>
        <dbReference type="Proteomes" id="UP001141806"/>
    </source>
</evidence>
<feature type="chain" id="PRO_5040395356" description="Inhibitor I9 domain-containing protein" evidence="5">
    <location>
        <begin position="20"/>
        <end position="139"/>
    </location>
</feature>
<evidence type="ECO:0000256" key="1">
    <source>
        <dbReference type="ARBA" id="ARBA00011073"/>
    </source>
</evidence>
<evidence type="ECO:0000256" key="5">
    <source>
        <dbReference type="SAM" id="SignalP"/>
    </source>
</evidence>
<dbReference type="InterPro" id="IPR045051">
    <property type="entry name" value="SBT"/>
</dbReference>
<evidence type="ECO:0000313" key="7">
    <source>
        <dbReference type="EMBL" id="KAJ4964912.1"/>
    </source>
</evidence>
<dbReference type="Proteomes" id="UP001141806">
    <property type="component" value="Unassembled WGS sequence"/>
</dbReference>
<gene>
    <name evidence="7" type="ORF">NE237_016761</name>
</gene>
<dbReference type="InterPro" id="IPR036852">
    <property type="entry name" value="Peptidase_S8/S53_dom_sf"/>
</dbReference>
<dbReference type="OrthoDB" id="2014869at2759"/>
<accession>A0A9Q0HEF9</accession>
<protein>
    <recommendedName>
        <fullName evidence="6">Inhibitor I9 domain-containing protein</fullName>
    </recommendedName>
</protein>
<comment type="similarity">
    <text evidence="1">Belongs to the peptidase S8 family.</text>
</comment>
<keyword evidence="2" id="KW-0645">Protease</keyword>
<sequence>MLCLVFYLSLIAATTSTHGSIDTERKPYIVYMGDVPEIGTMATKDHHHNLLVEAIKDESIAIESIIHSYGKSFNAFAAMLTPEEAKRLKEKETVISVFPDKLYKLYTTRSRDFIGMPLTVARNYSVESNLIVGLLDTGR</sequence>
<feature type="signal peptide" evidence="5">
    <location>
        <begin position="1"/>
        <end position="19"/>
    </location>
</feature>
<evidence type="ECO:0000256" key="3">
    <source>
        <dbReference type="ARBA" id="ARBA00022729"/>
    </source>
</evidence>
<dbReference type="Pfam" id="PF05922">
    <property type="entry name" value="Inhibitor_I9"/>
    <property type="match status" value="1"/>
</dbReference>
<organism evidence="7 8">
    <name type="scientific">Protea cynaroides</name>
    <dbReference type="NCBI Taxonomy" id="273540"/>
    <lineage>
        <taxon>Eukaryota</taxon>
        <taxon>Viridiplantae</taxon>
        <taxon>Streptophyta</taxon>
        <taxon>Embryophyta</taxon>
        <taxon>Tracheophyta</taxon>
        <taxon>Spermatophyta</taxon>
        <taxon>Magnoliopsida</taxon>
        <taxon>Proteales</taxon>
        <taxon>Proteaceae</taxon>
        <taxon>Protea</taxon>
    </lineage>
</organism>
<keyword evidence="4" id="KW-0720">Serine protease</keyword>
<feature type="domain" description="Inhibitor I9" evidence="6">
    <location>
        <begin position="28"/>
        <end position="105"/>
    </location>
</feature>
<keyword evidence="4" id="KW-0378">Hydrolase</keyword>
<dbReference type="GO" id="GO:0004252">
    <property type="term" value="F:serine-type endopeptidase activity"/>
    <property type="evidence" value="ECO:0007669"/>
    <property type="project" value="InterPro"/>
</dbReference>
<dbReference type="EMBL" id="JAMYWD010000007">
    <property type="protein sequence ID" value="KAJ4964912.1"/>
    <property type="molecule type" value="Genomic_DNA"/>
</dbReference>
<name>A0A9Q0HEF9_9MAGN</name>
<proteinExistence type="inferred from homology"/>
<dbReference type="GO" id="GO:0006508">
    <property type="term" value="P:proteolysis"/>
    <property type="evidence" value="ECO:0007669"/>
    <property type="project" value="UniProtKB-KW"/>
</dbReference>
<dbReference type="FunFam" id="3.30.70.80:FF:000002">
    <property type="entry name" value="Subtilisin-like protease SBT5.3"/>
    <property type="match status" value="1"/>
</dbReference>
<dbReference type="InterPro" id="IPR037045">
    <property type="entry name" value="S8pro/Inhibitor_I9_sf"/>
</dbReference>
<comment type="caution">
    <text evidence="7">The sequence shown here is derived from an EMBL/GenBank/DDBJ whole genome shotgun (WGS) entry which is preliminary data.</text>
</comment>
<reference evidence="7" key="1">
    <citation type="journal article" date="2023" name="Plant J.">
        <title>The genome of the king protea, Protea cynaroides.</title>
        <authorList>
            <person name="Chang J."/>
            <person name="Duong T.A."/>
            <person name="Schoeman C."/>
            <person name="Ma X."/>
            <person name="Roodt D."/>
            <person name="Barker N."/>
            <person name="Li Z."/>
            <person name="Van de Peer Y."/>
            <person name="Mizrachi E."/>
        </authorList>
    </citation>
    <scope>NUCLEOTIDE SEQUENCE</scope>
    <source>
        <tissue evidence="7">Young leaves</tissue>
    </source>
</reference>
<dbReference type="PANTHER" id="PTHR10795">
    <property type="entry name" value="PROPROTEIN CONVERTASE SUBTILISIN/KEXIN"/>
    <property type="match status" value="1"/>
</dbReference>
<dbReference type="Gene3D" id="3.30.70.80">
    <property type="entry name" value="Peptidase S8 propeptide/proteinase inhibitor I9"/>
    <property type="match status" value="1"/>
</dbReference>
<dbReference type="SUPFAM" id="SSF52743">
    <property type="entry name" value="Subtilisin-like"/>
    <property type="match status" value="1"/>
</dbReference>
<dbReference type="AlphaFoldDB" id="A0A9Q0HEF9"/>
<evidence type="ECO:0000256" key="4">
    <source>
        <dbReference type="ARBA" id="ARBA00022825"/>
    </source>
</evidence>
<dbReference type="InterPro" id="IPR010259">
    <property type="entry name" value="S8pro/Inhibitor_I9"/>
</dbReference>
<keyword evidence="3 5" id="KW-0732">Signal</keyword>
<keyword evidence="8" id="KW-1185">Reference proteome</keyword>
<evidence type="ECO:0000259" key="6">
    <source>
        <dbReference type="Pfam" id="PF05922"/>
    </source>
</evidence>